<evidence type="ECO:0000313" key="2">
    <source>
        <dbReference type="Proteomes" id="UP001203058"/>
    </source>
</evidence>
<dbReference type="Proteomes" id="UP001203058">
    <property type="component" value="Unassembled WGS sequence"/>
</dbReference>
<organism evidence="1 2">
    <name type="scientific">Sphingomonas telluris</name>
    <dbReference type="NCBI Taxonomy" id="2907998"/>
    <lineage>
        <taxon>Bacteria</taxon>
        <taxon>Pseudomonadati</taxon>
        <taxon>Pseudomonadota</taxon>
        <taxon>Alphaproteobacteria</taxon>
        <taxon>Sphingomonadales</taxon>
        <taxon>Sphingomonadaceae</taxon>
        <taxon>Sphingomonas</taxon>
    </lineage>
</organism>
<proteinExistence type="predicted"/>
<dbReference type="RefSeq" id="WP_241447576.1">
    <property type="nucleotide sequence ID" value="NZ_JAKZHW010000002.1"/>
</dbReference>
<gene>
    <name evidence="1" type="ORF">LZ016_11285</name>
</gene>
<accession>A0ABS9VNX3</accession>
<sequence length="66" mass="7723">MESDAVYFRRRASEENLAAIRADHPRARKAHLELAGRYDDLADAIDEQERSALPRRRRGKRTGMWL</sequence>
<name>A0ABS9VNX3_9SPHN</name>
<keyword evidence="2" id="KW-1185">Reference proteome</keyword>
<evidence type="ECO:0000313" key="1">
    <source>
        <dbReference type="EMBL" id="MCH8616679.1"/>
    </source>
</evidence>
<dbReference type="EMBL" id="JAKZHW010000002">
    <property type="protein sequence ID" value="MCH8616679.1"/>
    <property type="molecule type" value="Genomic_DNA"/>
</dbReference>
<comment type="caution">
    <text evidence="1">The sequence shown here is derived from an EMBL/GenBank/DDBJ whole genome shotgun (WGS) entry which is preliminary data.</text>
</comment>
<protein>
    <submittedName>
        <fullName evidence="1">Uncharacterized protein</fullName>
    </submittedName>
</protein>
<reference evidence="1 2" key="1">
    <citation type="submission" date="2022-03" db="EMBL/GenBank/DDBJ databases">
        <authorList>
            <person name="Jo J.-H."/>
            <person name="Im W.-T."/>
        </authorList>
    </citation>
    <scope>NUCLEOTIDE SEQUENCE [LARGE SCALE GENOMIC DNA]</scope>
    <source>
        <strain evidence="1 2">SM33</strain>
    </source>
</reference>